<protein>
    <recommendedName>
        <fullName evidence="3">cysteine synthase</fullName>
        <ecNumber evidence="3">2.5.1.47</ecNumber>
    </recommendedName>
</protein>
<evidence type="ECO:0000256" key="3">
    <source>
        <dbReference type="ARBA" id="ARBA00012681"/>
    </source>
</evidence>
<dbReference type="Gene3D" id="3.40.50.1100">
    <property type="match status" value="2"/>
</dbReference>
<dbReference type="Proteomes" id="UP000188276">
    <property type="component" value="Unassembled WGS sequence"/>
</dbReference>
<dbReference type="RefSeq" id="WP_077333046.1">
    <property type="nucleotide sequence ID" value="NZ_FULE01000008.1"/>
</dbReference>
<organism evidence="7 8">
    <name type="scientific">Vibrio ruber (strain DSM 16370 / JCM 11486 / BCRC 17186 / CECT 7878 / LMG 23124 / VR1)</name>
    <dbReference type="NCBI Taxonomy" id="1123498"/>
    <lineage>
        <taxon>Bacteria</taxon>
        <taxon>Pseudomonadati</taxon>
        <taxon>Pseudomonadota</taxon>
        <taxon>Gammaproteobacteria</taxon>
        <taxon>Vibrionales</taxon>
        <taxon>Vibrionaceae</taxon>
        <taxon>Vibrio</taxon>
    </lineage>
</organism>
<evidence type="ECO:0000256" key="5">
    <source>
        <dbReference type="ARBA" id="ARBA00047931"/>
    </source>
</evidence>
<keyword evidence="4" id="KW-0663">Pyridoxal phosphate</keyword>
<dbReference type="PANTHER" id="PTHR10314">
    <property type="entry name" value="CYSTATHIONINE BETA-SYNTHASE"/>
    <property type="match status" value="1"/>
</dbReference>
<dbReference type="InterPro" id="IPR001926">
    <property type="entry name" value="TrpB-like_PALP"/>
</dbReference>
<comment type="catalytic activity">
    <reaction evidence="5">
        <text>O-acetyl-L-serine + hydrogen sulfide = L-cysteine + acetate</text>
        <dbReference type="Rhea" id="RHEA:14829"/>
        <dbReference type="ChEBI" id="CHEBI:29919"/>
        <dbReference type="ChEBI" id="CHEBI:30089"/>
        <dbReference type="ChEBI" id="CHEBI:35235"/>
        <dbReference type="ChEBI" id="CHEBI:58340"/>
        <dbReference type="EC" id="2.5.1.47"/>
    </reaction>
</comment>
<dbReference type="SUPFAM" id="SSF53686">
    <property type="entry name" value="Tryptophan synthase beta subunit-like PLP-dependent enzymes"/>
    <property type="match status" value="1"/>
</dbReference>
<gene>
    <name evidence="7" type="primary">sbnA</name>
    <name evidence="7" type="ORF">VR7878_00458</name>
</gene>
<keyword evidence="8" id="KW-1185">Reference proteome</keyword>
<dbReference type="EMBL" id="FULE01000008">
    <property type="protein sequence ID" value="SJN53707.1"/>
    <property type="molecule type" value="Genomic_DNA"/>
</dbReference>
<accession>A0A1R4LBE8</accession>
<evidence type="ECO:0000256" key="2">
    <source>
        <dbReference type="ARBA" id="ARBA00004962"/>
    </source>
</evidence>
<sequence>MEVSTQLEIFEKSSIAFSMPKLVHVRENLYACVFSVMKILPARYIIEQGIKRGEIKSNTTIVATSSGTFALGVAMVCRELGLKFVIFGDPAIDEHLYRKLKLLGGEIVIVTNPSIPGSYQHLRLKALHQYLQDNPNSFWMRQYDNPDNSKSYEALGRLIVEKLGKNLVLVGSVGSGGSTGGTIRGMRTYHPGIPLIGVDTFNSVLFGQPNGIRQLRGLGNTLLPKNVSHSLYDEIHWVCASDAYHNTLELLEKACLFCGPTSGAAYQVAAYKAKSDPANQYVFIAPDEGYRYQDTVYNEAWRSQQDFYRPTTTLKPQQVDHPRDAVGTWCAFHWGRRTYEEVLELSYHE</sequence>
<evidence type="ECO:0000313" key="7">
    <source>
        <dbReference type="EMBL" id="SJN53707.1"/>
    </source>
</evidence>
<evidence type="ECO:0000313" key="8">
    <source>
        <dbReference type="Proteomes" id="UP000188276"/>
    </source>
</evidence>
<dbReference type="EC" id="2.5.1.47" evidence="3"/>
<comment type="pathway">
    <text evidence="2">Amino-acid biosynthesis; L-cysteine biosynthesis; L-cysteine from L-serine: step 2/2.</text>
</comment>
<evidence type="ECO:0000256" key="1">
    <source>
        <dbReference type="ARBA" id="ARBA00001933"/>
    </source>
</evidence>
<evidence type="ECO:0000259" key="6">
    <source>
        <dbReference type="Pfam" id="PF00291"/>
    </source>
</evidence>
<proteinExistence type="predicted"/>
<name>A0A1R4LBE8_VIBR1</name>
<dbReference type="Pfam" id="PF00291">
    <property type="entry name" value="PALP"/>
    <property type="match status" value="1"/>
</dbReference>
<feature type="domain" description="Tryptophan synthase beta chain-like PALP" evidence="6">
    <location>
        <begin position="37"/>
        <end position="287"/>
    </location>
</feature>
<dbReference type="GO" id="GO:0004124">
    <property type="term" value="F:cysteine synthase activity"/>
    <property type="evidence" value="ECO:0007669"/>
    <property type="project" value="UniProtKB-EC"/>
</dbReference>
<dbReference type="OrthoDB" id="9805733at2"/>
<dbReference type="InterPro" id="IPR050214">
    <property type="entry name" value="Cys_Synth/Cystath_Beta-Synth"/>
</dbReference>
<comment type="cofactor">
    <cofactor evidence="1">
        <name>pyridoxal 5'-phosphate</name>
        <dbReference type="ChEBI" id="CHEBI:597326"/>
    </cofactor>
</comment>
<dbReference type="InterPro" id="IPR036052">
    <property type="entry name" value="TrpB-like_PALP_sf"/>
</dbReference>
<evidence type="ECO:0000256" key="4">
    <source>
        <dbReference type="ARBA" id="ARBA00022898"/>
    </source>
</evidence>
<dbReference type="STRING" id="1123498.VR7878_00458"/>
<dbReference type="AlphaFoldDB" id="A0A1R4LBE8"/>
<reference evidence="8" key="1">
    <citation type="submission" date="2017-02" db="EMBL/GenBank/DDBJ databases">
        <authorList>
            <person name="Rodrigo-Torres L."/>
            <person name="Arahal R.D."/>
            <person name="Lucena T."/>
        </authorList>
    </citation>
    <scope>NUCLEOTIDE SEQUENCE [LARGE SCALE GENOMIC DNA]</scope>
    <source>
        <strain evidence="8">CECT 7878</strain>
    </source>
</reference>